<dbReference type="AlphaFoldDB" id="A0A086A968"/>
<dbReference type="Proteomes" id="UP000028709">
    <property type="component" value="Unassembled WGS sequence"/>
</dbReference>
<dbReference type="RefSeq" id="WP_034688096.1">
    <property type="nucleotide sequence ID" value="NZ_CP023049.2"/>
</dbReference>
<dbReference type="EMBL" id="JPRJ01000068">
    <property type="protein sequence ID" value="KFF13232.1"/>
    <property type="molecule type" value="Genomic_DNA"/>
</dbReference>
<evidence type="ECO:0000313" key="3">
    <source>
        <dbReference type="Proteomes" id="UP000028709"/>
    </source>
</evidence>
<evidence type="ECO:0000313" key="2">
    <source>
        <dbReference type="EMBL" id="KFF13232.1"/>
    </source>
</evidence>
<dbReference type="KEGG" id="cpip:CJF12_13870"/>
<gene>
    <name evidence="2" type="ORF">IQ37_19225</name>
</gene>
<comment type="caution">
    <text evidence="2">The sequence shown here is derived from an EMBL/GenBank/DDBJ whole genome shotgun (WGS) entry which is preliminary data.</text>
</comment>
<dbReference type="eggNOG" id="ENOG50311D3">
    <property type="taxonomic scope" value="Bacteria"/>
</dbReference>
<keyword evidence="3" id="KW-1185">Reference proteome</keyword>
<reference evidence="2 3" key="1">
    <citation type="submission" date="2014-07" db="EMBL/GenBank/DDBJ databases">
        <title>Genome of Chryseobacterium piperi CTM.</title>
        <authorList>
            <person name="Pipes S.E."/>
            <person name="Stropko S.J."/>
            <person name="Newman J.D."/>
        </authorList>
    </citation>
    <scope>NUCLEOTIDE SEQUENCE [LARGE SCALE GENOMIC DNA]</scope>
    <source>
        <strain evidence="2 3">CTM</strain>
    </source>
</reference>
<accession>A0A086A968</accession>
<sequence>MNSNNRTSANDLYNVYLVPEELHGYKDGYEFTEGVYDITTYENCLWLFDLILDQKTDADPETQIWCLKRMKQDFFMLTCKNKEGRKCAEIKNVEACFYFDDLTIIKKGKLFCLPIEENIY</sequence>
<proteinExistence type="predicted"/>
<feature type="domain" description="DUF6876" evidence="1">
    <location>
        <begin position="30"/>
        <end position="116"/>
    </location>
</feature>
<protein>
    <recommendedName>
        <fullName evidence="1">DUF6876 domain-containing protein</fullName>
    </recommendedName>
</protein>
<organism evidence="2 3">
    <name type="scientific">Chryseobacterium piperi</name>
    <dbReference type="NCBI Taxonomy" id="558152"/>
    <lineage>
        <taxon>Bacteria</taxon>
        <taxon>Pseudomonadati</taxon>
        <taxon>Bacteroidota</taxon>
        <taxon>Flavobacteriia</taxon>
        <taxon>Flavobacteriales</taxon>
        <taxon>Weeksellaceae</taxon>
        <taxon>Chryseobacterium group</taxon>
        <taxon>Chryseobacterium</taxon>
    </lineage>
</organism>
<dbReference type="InterPro" id="IPR049241">
    <property type="entry name" value="DUF6876"/>
</dbReference>
<dbReference type="Pfam" id="PF21781">
    <property type="entry name" value="DUF6876"/>
    <property type="match status" value="1"/>
</dbReference>
<name>A0A086A968_9FLAO</name>
<evidence type="ECO:0000259" key="1">
    <source>
        <dbReference type="Pfam" id="PF21781"/>
    </source>
</evidence>
<dbReference type="OrthoDB" id="1257926at2"/>